<dbReference type="RefSeq" id="WP_011342100.1">
    <property type="nucleotide sequence ID" value="NC_007498.2"/>
</dbReference>
<organism evidence="1 2">
    <name type="scientific">Syntrophotalea carbinolica (strain DSM 2380 / NBRC 103641 / GraBd1)</name>
    <name type="common">Pelobacter carbinolicus</name>
    <dbReference type="NCBI Taxonomy" id="338963"/>
    <lineage>
        <taxon>Bacteria</taxon>
        <taxon>Pseudomonadati</taxon>
        <taxon>Thermodesulfobacteriota</taxon>
        <taxon>Desulfuromonadia</taxon>
        <taxon>Desulfuromonadales</taxon>
        <taxon>Syntrophotaleaceae</taxon>
        <taxon>Syntrophotalea</taxon>
    </lineage>
</organism>
<reference evidence="2" key="1">
    <citation type="submission" date="2005-10" db="EMBL/GenBank/DDBJ databases">
        <title>Complete sequence of Pelobacter carbinolicus DSM 2380.</title>
        <authorList>
            <person name="Copeland A."/>
            <person name="Lucas S."/>
            <person name="Lapidus A."/>
            <person name="Barry K."/>
            <person name="Detter J.C."/>
            <person name="Glavina T."/>
            <person name="Hammon N."/>
            <person name="Israni S."/>
            <person name="Pitluck S."/>
            <person name="Chertkov O."/>
            <person name="Schmutz J."/>
            <person name="Larimer F."/>
            <person name="Land M."/>
            <person name="Kyrpides N."/>
            <person name="Ivanova N."/>
            <person name="Richardson P."/>
        </authorList>
    </citation>
    <scope>NUCLEOTIDE SEQUENCE [LARGE SCALE GENOMIC DNA]</scope>
    <source>
        <strain evidence="2">DSM 2380 / NBRC 103641 / GraBd1</strain>
    </source>
</reference>
<gene>
    <name evidence="1" type="ordered locus">Pcar_2339</name>
</gene>
<dbReference type="STRING" id="338963.Pcar_2339"/>
<evidence type="ECO:0000313" key="1">
    <source>
        <dbReference type="EMBL" id="ABA89578.1"/>
    </source>
</evidence>
<dbReference type="OrthoDB" id="5400823at2"/>
<dbReference type="KEGG" id="pca:Pcar_2339"/>
<sequence length="789" mass="87608">MKTIQTSSETNQAPLQQFAQQLALWAQEFITGGRSPFRRVETFAPLLTETGEITPPLVFWINRDSHMAGGAIFFPPKDQTSSLPDGQLAAGALGLSYYVAWGAKSIALWQCCEGQWNQTKTLPIGRGEHPGPVDFHEALMALMEEMKTCSVLGAISPDRLSPYYLANLVQATMLSLLPPLTEHFRIHRGLANNDQVGPSAERQALGKAMLTLTRIMALALHDCLPKAVQPQKLEDAIGEALATLPEPLPQTLRMAPDEAMLSDDALVKLHLLVHRLTQLGIARNPRGAIQALEILQRQKAFELGAYPIPSPVKPCAGVVLLLHPDSLLTEDVPQMVVVSPPMLALQSLLRHAHKLAPPLASTADPMAFLPEPAPDCVCGTLMDSRLPSAVERKTLAAQLRLSWPARRFRLPPRTPLWAWHLLHLLGLASDGAHFHLIVPSRWLGSVYGRQILGLLLENTTLTRLRESDRGLCLEFCKSQQPDTRIRIEQDTGVRPMTNARLHQEHASLLSLALTLPDKVWNMVEDGRLTIPTSETWPEQLEQGVFFFSRCSLGRYLWHVTGGGRPLPRRAALRTEVLRQGLPLPSTKTLACLQELQTETTTEISGAILDQELAVWLDTDPELPTLIKSDQSDPGDDLNPDYSEQDLLEAVAELVFMDGIPVFPDHYLYDYYRPEMRTYDFDAPLTISGEFFGTIELQSAEGATLQVEGMETAQALELISSLRSGSVELPVDHAIIAGILDRYRLDLKKLRSSLVKEVFRRQADPQRAKAMVRKLWQQQTLPSWPLISGS</sequence>
<protein>
    <submittedName>
        <fullName evidence="1">Uncharacterized protein</fullName>
    </submittedName>
</protein>
<reference evidence="1 2" key="2">
    <citation type="journal article" date="2012" name="BMC Genomics">
        <title>The genome of Pelobacter carbinolicus reveals surprising metabolic capabilities and physiological features.</title>
        <authorList>
            <person name="Aklujkar M."/>
            <person name="Haveman S.A."/>
            <person name="Didonato R.Jr."/>
            <person name="Chertkov O."/>
            <person name="Han C.S."/>
            <person name="Land M.L."/>
            <person name="Brown P."/>
            <person name="Lovley D.R."/>
        </authorList>
    </citation>
    <scope>NUCLEOTIDE SEQUENCE [LARGE SCALE GENOMIC DNA]</scope>
    <source>
        <strain evidence="2">DSM 2380 / NBRC 103641 / GraBd1</strain>
    </source>
</reference>
<dbReference type="Proteomes" id="UP000002534">
    <property type="component" value="Chromosome"/>
</dbReference>
<dbReference type="HOGENOM" id="CLU_355578_0_0_7"/>
<proteinExistence type="predicted"/>
<keyword evidence="2" id="KW-1185">Reference proteome</keyword>
<dbReference type="EMBL" id="CP000142">
    <property type="protein sequence ID" value="ABA89578.1"/>
    <property type="molecule type" value="Genomic_DNA"/>
</dbReference>
<accession>Q3A229</accession>
<dbReference type="eggNOG" id="ENOG502ZAZ2">
    <property type="taxonomic scope" value="Bacteria"/>
</dbReference>
<dbReference type="AlphaFoldDB" id="Q3A229"/>
<evidence type="ECO:0000313" key="2">
    <source>
        <dbReference type="Proteomes" id="UP000002534"/>
    </source>
</evidence>
<name>Q3A229_SYNC1</name>